<dbReference type="Pfam" id="PF00873">
    <property type="entry name" value="ACR_tran"/>
    <property type="match status" value="1"/>
</dbReference>
<name>X0UGQ5_9ZZZZ</name>
<evidence type="ECO:0000313" key="2">
    <source>
        <dbReference type="EMBL" id="GAG04914.1"/>
    </source>
</evidence>
<gene>
    <name evidence="2" type="ORF">S01H1_34599</name>
</gene>
<dbReference type="Gene3D" id="3.30.2090.10">
    <property type="entry name" value="Multidrug efflux transporter AcrB TolC docking domain, DN and DC subdomains"/>
    <property type="match status" value="1"/>
</dbReference>
<feature type="non-terminal residue" evidence="2">
    <location>
        <position position="271"/>
    </location>
</feature>
<accession>X0UGQ5</accession>
<dbReference type="AlphaFoldDB" id="X0UGQ5"/>
<evidence type="ECO:0008006" key="3">
    <source>
        <dbReference type="Google" id="ProtNLM"/>
    </source>
</evidence>
<reference evidence="2" key="1">
    <citation type="journal article" date="2014" name="Front. Microbiol.">
        <title>High frequency of phylogenetically diverse reductive dehalogenase-homologous genes in deep subseafloor sedimentary metagenomes.</title>
        <authorList>
            <person name="Kawai M."/>
            <person name="Futagami T."/>
            <person name="Toyoda A."/>
            <person name="Takaki Y."/>
            <person name="Nishi S."/>
            <person name="Hori S."/>
            <person name="Arai W."/>
            <person name="Tsubouchi T."/>
            <person name="Morono Y."/>
            <person name="Uchiyama I."/>
            <person name="Ito T."/>
            <person name="Fujiyama A."/>
            <person name="Inagaki F."/>
            <person name="Takami H."/>
        </authorList>
    </citation>
    <scope>NUCLEOTIDE SEQUENCE</scope>
    <source>
        <strain evidence="2">Expedition CK06-06</strain>
    </source>
</reference>
<keyword evidence="1" id="KW-0472">Membrane</keyword>
<dbReference type="SUPFAM" id="SSF82714">
    <property type="entry name" value="Multidrug efflux transporter AcrB TolC docking domain, DN and DC subdomains"/>
    <property type="match status" value="1"/>
</dbReference>
<feature type="non-terminal residue" evidence="2">
    <location>
        <position position="1"/>
    </location>
</feature>
<comment type="caution">
    <text evidence="2">The sequence shown here is derived from an EMBL/GenBank/DDBJ whole genome shotgun (WGS) entry which is preliminary data.</text>
</comment>
<dbReference type="GO" id="GO:0005886">
    <property type="term" value="C:plasma membrane"/>
    <property type="evidence" value="ECO:0007669"/>
    <property type="project" value="TreeGrafter"/>
</dbReference>
<feature type="transmembrane region" description="Helical" evidence="1">
    <location>
        <begin position="151"/>
        <end position="171"/>
    </location>
</feature>
<dbReference type="Gene3D" id="1.20.1640.10">
    <property type="entry name" value="Multidrug efflux transporter AcrB transmembrane domain"/>
    <property type="match status" value="1"/>
</dbReference>
<dbReference type="EMBL" id="BARS01021551">
    <property type="protein sequence ID" value="GAG04914.1"/>
    <property type="molecule type" value="Genomic_DNA"/>
</dbReference>
<organism evidence="2">
    <name type="scientific">marine sediment metagenome</name>
    <dbReference type="NCBI Taxonomy" id="412755"/>
    <lineage>
        <taxon>unclassified sequences</taxon>
        <taxon>metagenomes</taxon>
        <taxon>ecological metagenomes</taxon>
    </lineage>
</organism>
<feature type="transmembrane region" description="Helical" evidence="1">
    <location>
        <begin position="177"/>
        <end position="195"/>
    </location>
</feature>
<dbReference type="PANTHER" id="PTHR32063:SF21">
    <property type="entry name" value="MULTIDRUG RESISTANCE PROTEIN MDTB"/>
    <property type="match status" value="1"/>
</dbReference>
<evidence type="ECO:0000256" key="1">
    <source>
        <dbReference type="SAM" id="Phobius"/>
    </source>
</evidence>
<dbReference type="GO" id="GO:0042910">
    <property type="term" value="F:xenobiotic transmembrane transporter activity"/>
    <property type="evidence" value="ECO:0007669"/>
    <property type="project" value="TreeGrafter"/>
</dbReference>
<proteinExistence type="predicted"/>
<sequence length="271" mass="29145">GLAFAQGKVTLYKTEIDQYWVIIELDKKYQNYPDNLHHVYLRSKTTGKLVPLSSLIEWSQGVGPQDVPHYNQLNSATLSFNLKQGVALGTATDALEKAALDILPSGANGVFQGEAQEFKSALASMAGLLAIAIFLMYVVLGILYESYIHPLTILTTLPVAAFGGLATLLLFRSELSLYAYIGIFMLLGIVSKNGIIMVDFAKQNLEEGGGKVTSFDAIYNACIVRFRPILMTGASTIMGAMPIALGYGADGASRRPLGLIVVGGLMFAQVV</sequence>
<keyword evidence="1" id="KW-0812">Transmembrane</keyword>
<protein>
    <recommendedName>
        <fullName evidence="3">SSD domain-containing protein</fullName>
    </recommendedName>
</protein>
<dbReference type="PANTHER" id="PTHR32063">
    <property type="match status" value="1"/>
</dbReference>
<dbReference type="InterPro" id="IPR027463">
    <property type="entry name" value="AcrB_DN_DC_subdom"/>
</dbReference>
<feature type="transmembrane region" description="Helical" evidence="1">
    <location>
        <begin position="121"/>
        <end position="144"/>
    </location>
</feature>
<dbReference type="SUPFAM" id="SSF82866">
    <property type="entry name" value="Multidrug efflux transporter AcrB transmembrane domain"/>
    <property type="match status" value="1"/>
</dbReference>
<dbReference type="InterPro" id="IPR001036">
    <property type="entry name" value="Acrflvin-R"/>
</dbReference>
<keyword evidence="1" id="KW-1133">Transmembrane helix</keyword>